<evidence type="ECO:0000313" key="4">
    <source>
        <dbReference type="Proteomes" id="UP001175228"/>
    </source>
</evidence>
<evidence type="ECO:0000256" key="1">
    <source>
        <dbReference type="ARBA" id="ARBA00005564"/>
    </source>
</evidence>
<dbReference type="InterPro" id="IPR015943">
    <property type="entry name" value="WD40/YVTN_repeat-like_dom_sf"/>
</dbReference>
<dbReference type="PANTHER" id="PTHR30344">
    <property type="entry name" value="6-PHOSPHOGLUCONOLACTONASE-RELATED"/>
    <property type="match status" value="1"/>
</dbReference>
<protein>
    <submittedName>
        <fullName evidence="3">Carboxy-cis,cis-muconate cyclase</fullName>
    </submittedName>
</protein>
<keyword evidence="2" id="KW-0732">Signal</keyword>
<evidence type="ECO:0000313" key="3">
    <source>
        <dbReference type="EMBL" id="KAK0497534.1"/>
    </source>
</evidence>
<dbReference type="Gene3D" id="2.130.10.10">
    <property type="entry name" value="YVTN repeat-like/Quinoprotein amine dehydrogenase"/>
    <property type="match status" value="1"/>
</dbReference>
<dbReference type="InterPro" id="IPR019405">
    <property type="entry name" value="Lactonase_7-beta_prop"/>
</dbReference>
<feature type="signal peptide" evidence="2">
    <location>
        <begin position="1"/>
        <end position="18"/>
    </location>
</feature>
<gene>
    <name evidence="3" type="ORF">EDD18DRAFT_157853</name>
</gene>
<evidence type="ECO:0000256" key="2">
    <source>
        <dbReference type="SAM" id="SignalP"/>
    </source>
</evidence>
<sequence>MMFLSALFAVLISSFASATVHHLFVGTFSTHAIYALEFDDEAYTLTLAANITTPSEHPWIHLSYDHRSLYAASNSSYSYFNVINSTNVAYNASVPLDSNCSSTRAIYITSSNVQPYTVYGIPFGDCGAVIPADFSSVTQNYTFTQGLSGVHGLALLPNSTYLYAADDSGNKIWTFGVDAPTGELTEVGALDAPTEGSNPRHLAIHPNGEYLFAILEEANEVGQYSIDWETHQPVYSNVSYSLLPSGANVSTHWADEVQVSANETYLWATTRSRETGDTGYLSVFSLKENGSISEQLFITPTTTSGGTSNAISPASFSDEFAAITDTSVGFVEIWRLSDDASNATAVAHIDLIDGGCCANAVWYD</sequence>
<dbReference type="SUPFAM" id="SSF75011">
    <property type="entry name" value="3-carboxy-cis,cis-mucoante lactonizing enzyme"/>
    <property type="match status" value="1"/>
</dbReference>
<keyword evidence="4" id="KW-1185">Reference proteome</keyword>
<dbReference type="EMBL" id="JAUEPU010000013">
    <property type="protein sequence ID" value="KAK0497534.1"/>
    <property type="molecule type" value="Genomic_DNA"/>
</dbReference>
<name>A0AA39UU71_9AGAR</name>
<dbReference type="InterPro" id="IPR050282">
    <property type="entry name" value="Cycloisomerase_2"/>
</dbReference>
<organism evidence="3 4">
    <name type="scientific">Armillaria luteobubalina</name>
    <dbReference type="NCBI Taxonomy" id="153913"/>
    <lineage>
        <taxon>Eukaryota</taxon>
        <taxon>Fungi</taxon>
        <taxon>Dikarya</taxon>
        <taxon>Basidiomycota</taxon>
        <taxon>Agaricomycotina</taxon>
        <taxon>Agaricomycetes</taxon>
        <taxon>Agaricomycetidae</taxon>
        <taxon>Agaricales</taxon>
        <taxon>Marasmiineae</taxon>
        <taxon>Physalacriaceae</taxon>
        <taxon>Armillaria</taxon>
    </lineage>
</organism>
<dbReference type="GO" id="GO:0017057">
    <property type="term" value="F:6-phosphogluconolactonase activity"/>
    <property type="evidence" value="ECO:0007669"/>
    <property type="project" value="TreeGrafter"/>
</dbReference>
<dbReference type="Proteomes" id="UP001175228">
    <property type="component" value="Unassembled WGS sequence"/>
</dbReference>
<dbReference type="Pfam" id="PF10282">
    <property type="entry name" value="Lactonase"/>
    <property type="match status" value="1"/>
</dbReference>
<dbReference type="AlphaFoldDB" id="A0AA39UU71"/>
<accession>A0AA39UU71</accession>
<comment type="similarity">
    <text evidence="1">Belongs to the cycloisomerase 2 family.</text>
</comment>
<feature type="chain" id="PRO_5041330551" evidence="2">
    <location>
        <begin position="19"/>
        <end position="364"/>
    </location>
</feature>
<proteinExistence type="inferred from homology"/>
<reference evidence="3" key="1">
    <citation type="submission" date="2023-06" db="EMBL/GenBank/DDBJ databases">
        <authorList>
            <consortium name="Lawrence Berkeley National Laboratory"/>
            <person name="Ahrendt S."/>
            <person name="Sahu N."/>
            <person name="Indic B."/>
            <person name="Wong-Bajracharya J."/>
            <person name="Merenyi Z."/>
            <person name="Ke H.-M."/>
            <person name="Monk M."/>
            <person name="Kocsube S."/>
            <person name="Drula E."/>
            <person name="Lipzen A."/>
            <person name="Balint B."/>
            <person name="Henrissat B."/>
            <person name="Andreopoulos B."/>
            <person name="Martin F.M."/>
            <person name="Harder C.B."/>
            <person name="Rigling D."/>
            <person name="Ford K.L."/>
            <person name="Foster G.D."/>
            <person name="Pangilinan J."/>
            <person name="Papanicolaou A."/>
            <person name="Barry K."/>
            <person name="LaButti K."/>
            <person name="Viragh M."/>
            <person name="Koriabine M."/>
            <person name="Yan M."/>
            <person name="Riley R."/>
            <person name="Champramary S."/>
            <person name="Plett K.L."/>
            <person name="Tsai I.J."/>
            <person name="Slot J."/>
            <person name="Sipos G."/>
            <person name="Plett J."/>
            <person name="Nagy L.G."/>
            <person name="Grigoriev I.V."/>
        </authorList>
    </citation>
    <scope>NUCLEOTIDE SEQUENCE</scope>
    <source>
        <strain evidence="3">HWK02</strain>
    </source>
</reference>
<comment type="caution">
    <text evidence="3">The sequence shown here is derived from an EMBL/GenBank/DDBJ whole genome shotgun (WGS) entry which is preliminary data.</text>
</comment>
<dbReference type="PANTHER" id="PTHR30344:SF4">
    <property type="entry name" value="CYCLASE, PUTATIVE (AFU_ORTHOLOGUE AFUA_6G11580)-RELATED"/>
    <property type="match status" value="1"/>
</dbReference>